<comment type="caution">
    <text evidence="1">The sequence shown here is derived from an EMBL/GenBank/DDBJ whole genome shotgun (WGS) entry which is preliminary data.</text>
</comment>
<evidence type="ECO:0000313" key="1">
    <source>
        <dbReference type="EMBL" id="KAL0488252.1"/>
    </source>
</evidence>
<sequence>MIKFKETCDVNTSESDIEVDWRDILIDIDICQKKASEKDTNMEARQRTTLNSQTSMNINTLGFLNMSLRTVNETNVVHPSTIPMNILSHILNLVTIDHPGPRLQTYTNVEITGYNSPMLLNNANQGIMHSIVTAGFEAVPGHEYAIWFEVSGPVTIIHRVDVQAVGNAPLPSAANIPNLVPYAAPVVAAPIVTFPIIVTYQYSGQFDHILRIYNVKLPVILPLLFNVYNIEFRKLCRVCYDLVLGTGIIAWTRDNMIPAQAGGIRYRGLARFRSNLIEFSIEENLPTSRFSVMIGMNHRGYTSALNRAHRAMIDFYELRA</sequence>
<proteinExistence type="predicted"/>
<gene>
    <name evidence="1" type="ORF">AKO1_008906</name>
</gene>
<organism evidence="1 2">
    <name type="scientific">Acrasis kona</name>
    <dbReference type="NCBI Taxonomy" id="1008807"/>
    <lineage>
        <taxon>Eukaryota</taxon>
        <taxon>Discoba</taxon>
        <taxon>Heterolobosea</taxon>
        <taxon>Tetramitia</taxon>
        <taxon>Eutetramitia</taxon>
        <taxon>Acrasidae</taxon>
        <taxon>Acrasis</taxon>
    </lineage>
</organism>
<reference evidence="1 2" key="1">
    <citation type="submission" date="2024-03" db="EMBL/GenBank/DDBJ databases">
        <title>The Acrasis kona genome and developmental transcriptomes reveal deep origins of eukaryotic multicellular pathways.</title>
        <authorList>
            <person name="Sheikh S."/>
            <person name="Fu C.-J."/>
            <person name="Brown M.W."/>
            <person name="Baldauf S.L."/>
        </authorList>
    </citation>
    <scope>NUCLEOTIDE SEQUENCE [LARGE SCALE GENOMIC DNA]</scope>
    <source>
        <strain evidence="1 2">ATCC MYA-3509</strain>
    </source>
</reference>
<accession>A0AAW2ZE84</accession>
<dbReference type="EMBL" id="JAOPGA020001418">
    <property type="protein sequence ID" value="KAL0488252.1"/>
    <property type="molecule type" value="Genomic_DNA"/>
</dbReference>
<evidence type="ECO:0000313" key="2">
    <source>
        <dbReference type="Proteomes" id="UP001431209"/>
    </source>
</evidence>
<dbReference type="Proteomes" id="UP001431209">
    <property type="component" value="Unassembled WGS sequence"/>
</dbReference>
<name>A0AAW2ZE84_9EUKA</name>
<dbReference type="AlphaFoldDB" id="A0AAW2ZE84"/>
<protein>
    <submittedName>
        <fullName evidence="1">Uncharacterized protein</fullName>
    </submittedName>
</protein>
<keyword evidence="2" id="KW-1185">Reference proteome</keyword>